<protein>
    <recommendedName>
        <fullName evidence="4">Ankyrin repeat domain-containing protein</fullName>
    </recommendedName>
</protein>
<feature type="compositionally biased region" description="Basic and acidic residues" evidence="1">
    <location>
        <begin position="623"/>
        <end position="641"/>
    </location>
</feature>
<proteinExistence type="predicted"/>
<dbReference type="GO" id="GO:0016020">
    <property type="term" value="C:membrane"/>
    <property type="evidence" value="ECO:0007669"/>
    <property type="project" value="TreeGrafter"/>
</dbReference>
<feature type="compositionally biased region" description="Gly residues" evidence="1">
    <location>
        <begin position="674"/>
        <end position="696"/>
    </location>
</feature>
<feature type="compositionally biased region" description="Low complexity" evidence="1">
    <location>
        <begin position="649"/>
        <end position="673"/>
    </location>
</feature>
<evidence type="ECO:0000313" key="3">
    <source>
        <dbReference type="Proteomes" id="UP000613740"/>
    </source>
</evidence>
<dbReference type="GO" id="GO:0071944">
    <property type="term" value="C:cell periphery"/>
    <property type="evidence" value="ECO:0007669"/>
    <property type="project" value="TreeGrafter"/>
</dbReference>
<organism evidence="2 3">
    <name type="scientific">Chlamydomonas schloesseri</name>
    <dbReference type="NCBI Taxonomy" id="2026947"/>
    <lineage>
        <taxon>Eukaryota</taxon>
        <taxon>Viridiplantae</taxon>
        <taxon>Chlorophyta</taxon>
        <taxon>core chlorophytes</taxon>
        <taxon>Chlorophyceae</taxon>
        <taxon>CS clade</taxon>
        <taxon>Chlamydomonadales</taxon>
        <taxon>Chlamydomonadaceae</taxon>
        <taxon>Chlamydomonas</taxon>
    </lineage>
</organism>
<dbReference type="GO" id="GO:0030149">
    <property type="term" value="P:sphingolipid catabolic process"/>
    <property type="evidence" value="ECO:0007669"/>
    <property type="project" value="TreeGrafter"/>
</dbReference>
<dbReference type="InterPro" id="IPR036770">
    <property type="entry name" value="Ankyrin_rpt-contain_sf"/>
</dbReference>
<sequence length="921" mass="95020">MFDGPGLASGNMTSLPADPSRVWTPAVVRCIASFLPPNEVACTLRLVDSATAAQFADDDEPATGHQHHHTHNRGRCTVVRLSQPVPHHAFAAHWTRPGAFTALSRLDRQLLLRLTARSGCVDNLRLAMGLVPDWNIYVDLVHDAASAGSLECAQLARECGHAVIGHPTLKAAAEAGNRELCEWLLRERLAHDRRSLAGWAAQGGHEALMRHFLAATANCCDALGVDTAPNTQLLEGVAHGLPLGALQRLYGQQFGVGGSRTPALTAAEAAAAVAAAAAAVAAHGGNAGGLAAAGAGAGGEGRGLLGLAYGGRGAAGGGGDGGRGGAGGRGPRVEVCEELECLAALLAAAAGSPTPDWWEKLLWLEEQLLPLLHRGEHHAEEEGEAAEAEGRRRLGPKARLAVMCAAAEAPWGVGARLRRLHGRGYEMEEELLLKAGRALRGNLDALGYCLEVLCGGGGGDGGGGGGGSDCKGAGGNSEKREGGTATFAGAAHAEAVQGLDCAVRAAAGCQVPEAAAAATAAAAVKAASAGLQRCSRELWIALERLARSCALDGYVGALELLRQRGLLRLPPPERFLKELVGAGTLQSVQWVVARWQEQEQAQAAVGPSDPGIPESQARTANQGEEKGGTVQRHMADGRRQGDAAASKPPTAAQPETRAAAAAAAFAEAQLPSGSAGGSAGDGPTVGGFNGGGGSSRGSGSELQRQLHEDKVIVAACAQQRSGQAQPVLRWLRAQGCAWSAECFTAAAGAGASEAQMAWMVGDGCPVPAGGEPYAVAAYHGDVMGLRALARLGCPWGPPGRAVARAIFFHGRGRAPLLALQEVLRLGCPVDWRRVLAAAQRRECRYNIADEQLMGWILEGEERCRRRAPRASGGGRLLGWALRVACCGGGGAGGWPDFGLFEGVDQEDVEEPPGSESEEELW</sequence>
<accession>A0A835TAK6</accession>
<reference evidence="2" key="1">
    <citation type="journal article" date="2020" name="bioRxiv">
        <title>Comparative genomics of Chlamydomonas.</title>
        <authorList>
            <person name="Craig R.J."/>
            <person name="Hasan A.R."/>
            <person name="Ness R.W."/>
            <person name="Keightley P.D."/>
        </authorList>
    </citation>
    <scope>NUCLEOTIDE SEQUENCE</scope>
    <source>
        <strain evidence="2">CCAP 11/173</strain>
    </source>
</reference>
<gene>
    <name evidence="2" type="ORF">HYH02_010399</name>
</gene>
<dbReference type="GO" id="GO:0005783">
    <property type="term" value="C:endoplasmic reticulum"/>
    <property type="evidence" value="ECO:0007669"/>
    <property type="project" value="TreeGrafter"/>
</dbReference>
<dbReference type="Proteomes" id="UP000613740">
    <property type="component" value="Unassembled WGS sequence"/>
</dbReference>
<feature type="region of interest" description="Disordered" evidence="1">
    <location>
        <begin position="601"/>
        <end position="704"/>
    </location>
</feature>
<comment type="caution">
    <text evidence="2">The sequence shown here is derived from an EMBL/GenBank/DDBJ whole genome shotgun (WGS) entry which is preliminary data.</text>
</comment>
<name>A0A835TAK6_9CHLO</name>
<dbReference type="GO" id="GO:0004620">
    <property type="term" value="F:phospholipase activity"/>
    <property type="evidence" value="ECO:0007669"/>
    <property type="project" value="TreeGrafter"/>
</dbReference>
<evidence type="ECO:0000313" key="2">
    <source>
        <dbReference type="EMBL" id="KAG2440521.1"/>
    </source>
</evidence>
<keyword evidence="3" id="KW-1185">Reference proteome</keyword>
<dbReference type="EMBL" id="JAEHOD010000038">
    <property type="protein sequence ID" value="KAG2440521.1"/>
    <property type="molecule type" value="Genomic_DNA"/>
</dbReference>
<dbReference type="PANTHER" id="PTHR12393">
    <property type="entry name" value="SPHINGOMYELIN PHOSPHODIESTERASE RELATED"/>
    <property type="match status" value="1"/>
</dbReference>
<dbReference type="OrthoDB" id="549084at2759"/>
<dbReference type="SUPFAM" id="SSF48403">
    <property type="entry name" value="Ankyrin repeat"/>
    <property type="match status" value="1"/>
</dbReference>
<dbReference type="PANTHER" id="PTHR12393:SF6">
    <property type="entry name" value="SPHINGOMYELIN PHOSPHODIESTERASE 2"/>
    <property type="match status" value="1"/>
</dbReference>
<evidence type="ECO:0008006" key="4">
    <source>
        <dbReference type="Google" id="ProtNLM"/>
    </source>
</evidence>
<evidence type="ECO:0000256" key="1">
    <source>
        <dbReference type="SAM" id="MobiDB-lite"/>
    </source>
</evidence>
<dbReference type="AlphaFoldDB" id="A0A835TAK6"/>
<dbReference type="GO" id="GO:0046513">
    <property type="term" value="P:ceramide biosynthetic process"/>
    <property type="evidence" value="ECO:0007669"/>
    <property type="project" value="TreeGrafter"/>
</dbReference>